<comment type="caution">
    <text evidence="4">The sequence shown here is derived from an EMBL/GenBank/DDBJ whole genome shotgun (WGS) entry which is preliminary data.</text>
</comment>
<keyword evidence="2" id="KW-0460">Magnesium</keyword>
<dbReference type="EMBL" id="JBIAFP010000053">
    <property type="protein sequence ID" value="MFE9231261.1"/>
    <property type="molecule type" value="Genomic_DNA"/>
</dbReference>
<dbReference type="Pfam" id="PF03492">
    <property type="entry name" value="Methyltransf_7"/>
    <property type="match status" value="1"/>
</dbReference>
<dbReference type="InterPro" id="IPR005299">
    <property type="entry name" value="MeTrfase_7"/>
</dbReference>
<organism evidence="4 5">
    <name type="scientific">Streptomyces massasporeus</name>
    <dbReference type="NCBI Taxonomy" id="67324"/>
    <lineage>
        <taxon>Bacteria</taxon>
        <taxon>Bacillati</taxon>
        <taxon>Actinomycetota</taxon>
        <taxon>Actinomycetes</taxon>
        <taxon>Kitasatosporales</taxon>
        <taxon>Streptomycetaceae</taxon>
        <taxon>Streptomyces</taxon>
    </lineage>
</organism>
<name>A0ABW6LV52_9ACTN</name>
<feature type="region of interest" description="Disordered" evidence="3">
    <location>
        <begin position="1"/>
        <end position="31"/>
    </location>
</feature>
<evidence type="ECO:0008006" key="6">
    <source>
        <dbReference type="Google" id="ProtNLM"/>
    </source>
</evidence>
<sequence length="358" mass="38842">MSGQSPDFAEGAMGSDYARHSQVQRDAGSNGMPYLHRALEQVILPQDGSPFRAADLGAAAGTNSMEPLRAVVQGVRERAGYELPVAVVHTDIAANDFNALFSTIHGSPDSYAHRPGVHAYVAAGSFYGPLFPPAELHLVWSAIAVQWLSRLPAAAQDHIYSSRADSDTRRALREQSRSDWEVFLTHRAAELRPGGQMVILGGAAADDGSSGAEGLMDTANAVFVELVERGLLDADEHARMMIPTWNRTLEEFLAPLRAEPLVRDVSVEEHSLVALPDILLEEYHATRDVEHFAGRVAGFFEAAFGPSLFSALSPGSRSSQAVTELMTEFRTRLTARAAADPGAVETHWHVALLRIVRR</sequence>
<keyword evidence="5" id="KW-1185">Reference proteome</keyword>
<evidence type="ECO:0000256" key="2">
    <source>
        <dbReference type="ARBA" id="ARBA00022842"/>
    </source>
</evidence>
<dbReference type="InterPro" id="IPR029063">
    <property type="entry name" value="SAM-dependent_MTases_sf"/>
</dbReference>
<gene>
    <name evidence="4" type="ORF">ACFYM3_43155</name>
</gene>
<evidence type="ECO:0000313" key="4">
    <source>
        <dbReference type="EMBL" id="MFE9231261.1"/>
    </source>
</evidence>
<protein>
    <recommendedName>
        <fullName evidence="6">SAM dependent carboxyl methyltransferase</fullName>
    </recommendedName>
</protein>
<dbReference type="Gene3D" id="3.40.50.150">
    <property type="entry name" value="Vaccinia Virus protein VP39"/>
    <property type="match status" value="1"/>
</dbReference>
<evidence type="ECO:0000256" key="1">
    <source>
        <dbReference type="ARBA" id="ARBA00022723"/>
    </source>
</evidence>
<dbReference type="RefSeq" id="WP_358292754.1">
    <property type="nucleotide sequence ID" value="NZ_JBEYGJ010000069.1"/>
</dbReference>
<dbReference type="PANTHER" id="PTHR31009">
    <property type="entry name" value="S-ADENOSYL-L-METHIONINE:CARBOXYL METHYLTRANSFERASE FAMILY PROTEIN"/>
    <property type="match status" value="1"/>
</dbReference>
<evidence type="ECO:0000256" key="3">
    <source>
        <dbReference type="SAM" id="MobiDB-lite"/>
    </source>
</evidence>
<dbReference type="InterPro" id="IPR042086">
    <property type="entry name" value="MeTrfase_capping"/>
</dbReference>
<dbReference type="SUPFAM" id="SSF53335">
    <property type="entry name" value="S-adenosyl-L-methionine-dependent methyltransferases"/>
    <property type="match status" value="1"/>
</dbReference>
<evidence type="ECO:0000313" key="5">
    <source>
        <dbReference type="Proteomes" id="UP001601288"/>
    </source>
</evidence>
<proteinExistence type="predicted"/>
<reference evidence="4 5" key="1">
    <citation type="submission" date="2024-10" db="EMBL/GenBank/DDBJ databases">
        <title>The Natural Products Discovery Center: Release of the First 8490 Sequenced Strains for Exploring Actinobacteria Biosynthetic Diversity.</title>
        <authorList>
            <person name="Kalkreuter E."/>
            <person name="Kautsar S.A."/>
            <person name="Yang D."/>
            <person name="Bader C.D."/>
            <person name="Teijaro C.N."/>
            <person name="Fluegel L."/>
            <person name="Davis C.M."/>
            <person name="Simpson J.R."/>
            <person name="Lauterbach L."/>
            <person name="Steele A.D."/>
            <person name="Gui C."/>
            <person name="Meng S."/>
            <person name="Li G."/>
            <person name="Viehrig K."/>
            <person name="Ye F."/>
            <person name="Su P."/>
            <person name="Kiefer A.F."/>
            <person name="Nichols A."/>
            <person name="Cepeda A.J."/>
            <person name="Yan W."/>
            <person name="Fan B."/>
            <person name="Jiang Y."/>
            <person name="Adhikari A."/>
            <person name="Zheng C.-J."/>
            <person name="Schuster L."/>
            <person name="Cowan T.M."/>
            <person name="Smanski M.J."/>
            <person name="Chevrette M.G."/>
            <person name="De Carvalho L.P.S."/>
            <person name="Shen B."/>
        </authorList>
    </citation>
    <scope>NUCLEOTIDE SEQUENCE [LARGE SCALE GENOMIC DNA]</scope>
    <source>
        <strain evidence="4 5">NPDC007066</strain>
    </source>
</reference>
<dbReference type="Proteomes" id="UP001601288">
    <property type="component" value="Unassembled WGS sequence"/>
</dbReference>
<accession>A0ABW6LV52</accession>
<dbReference type="Gene3D" id="1.10.1200.270">
    <property type="entry name" value="Methyltransferase, alpha-helical capping domain"/>
    <property type="match status" value="1"/>
</dbReference>
<keyword evidence="1" id="KW-0479">Metal-binding</keyword>